<protein>
    <submittedName>
        <fullName evidence="1">Uncharacterized protein</fullName>
    </submittedName>
</protein>
<dbReference type="AlphaFoldDB" id="A0A3L8Q128"/>
<accession>A0A3L8Q128</accession>
<evidence type="ECO:0000313" key="1">
    <source>
        <dbReference type="EMBL" id="RLV61341.1"/>
    </source>
</evidence>
<dbReference type="Proteomes" id="UP000281474">
    <property type="component" value="Unassembled WGS sequence"/>
</dbReference>
<sequence>MVNALKANGNPKCSLLIELLGRTLNWETGLLASSIPSSPSISPFYALTKSDVLRLWEYVQQNNIQRKPSPIKGLKKPLFLCAQTIPNELFSQLSLIGEKLVFYCNETECSNFFANTDPTYIGQWIDPLTRAIGENTAKKDSLTQMLYGKARGTTVLLSIFIKCYGMELTIEALSNLESNH</sequence>
<proteinExistence type="predicted"/>
<dbReference type="EMBL" id="QZEI01000004">
    <property type="protein sequence ID" value="RLV61341.1"/>
    <property type="molecule type" value="Genomic_DNA"/>
</dbReference>
<reference evidence="1 2" key="1">
    <citation type="submission" date="2018-09" db="EMBL/GenBank/DDBJ databases">
        <title>Phylogeny of the Shewanellaceae, and recommendation for two new genera, Pseudoshewanella and Parashewanella.</title>
        <authorList>
            <person name="Wang G."/>
        </authorList>
    </citation>
    <scope>NUCLEOTIDE SEQUENCE [LARGE SCALE GENOMIC DNA]</scope>
    <source>
        <strain evidence="1 2">C51</strain>
    </source>
</reference>
<gene>
    <name evidence="1" type="ORF">D5018_02360</name>
</gene>
<organism evidence="1 2">
    <name type="scientific">Parashewanella curva</name>
    <dbReference type="NCBI Taxonomy" id="2338552"/>
    <lineage>
        <taxon>Bacteria</taxon>
        <taxon>Pseudomonadati</taxon>
        <taxon>Pseudomonadota</taxon>
        <taxon>Gammaproteobacteria</taxon>
        <taxon>Alteromonadales</taxon>
        <taxon>Shewanellaceae</taxon>
        <taxon>Parashewanella</taxon>
    </lineage>
</organism>
<dbReference type="RefSeq" id="WP_121837378.1">
    <property type="nucleotide sequence ID" value="NZ_ML014755.1"/>
</dbReference>
<comment type="caution">
    <text evidence="1">The sequence shown here is derived from an EMBL/GenBank/DDBJ whole genome shotgun (WGS) entry which is preliminary data.</text>
</comment>
<keyword evidence="2" id="KW-1185">Reference proteome</keyword>
<evidence type="ECO:0000313" key="2">
    <source>
        <dbReference type="Proteomes" id="UP000281474"/>
    </source>
</evidence>
<name>A0A3L8Q128_9GAMM</name>